<dbReference type="SUPFAM" id="SSF48652">
    <property type="entry name" value="Tetraspanin"/>
    <property type="match status" value="1"/>
</dbReference>
<name>B3MVP2_DROAN</name>
<organism evidence="6 7">
    <name type="scientific">Drosophila ananassae</name>
    <name type="common">Fruit fly</name>
    <dbReference type="NCBI Taxonomy" id="7217"/>
    <lineage>
        <taxon>Eukaryota</taxon>
        <taxon>Metazoa</taxon>
        <taxon>Ecdysozoa</taxon>
        <taxon>Arthropoda</taxon>
        <taxon>Hexapoda</taxon>
        <taxon>Insecta</taxon>
        <taxon>Pterygota</taxon>
        <taxon>Neoptera</taxon>
        <taxon>Endopterygota</taxon>
        <taxon>Diptera</taxon>
        <taxon>Brachycera</taxon>
        <taxon>Muscomorpha</taxon>
        <taxon>Ephydroidea</taxon>
        <taxon>Drosophilidae</taxon>
        <taxon>Drosophila</taxon>
        <taxon>Sophophora</taxon>
    </lineage>
</organism>
<reference evidence="6 7" key="1">
    <citation type="journal article" date="2007" name="Nature">
        <title>Evolution of genes and genomes on the Drosophila phylogeny.</title>
        <authorList>
            <consortium name="Drosophila 12 Genomes Consortium"/>
            <person name="Clark A.G."/>
            <person name="Eisen M.B."/>
            <person name="Smith D.R."/>
            <person name="Bergman C.M."/>
            <person name="Oliver B."/>
            <person name="Markow T.A."/>
            <person name="Kaufman T.C."/>
            <person name="Kellis M."/>
            <person name="Gelbart W."/>
            <person name="Iyer V.N."/>
            <person name="Pollard D.A."/>
            <person name="Sackton T.B."/>
            <person name="Larracuente A.M."/>
            <person name="Singh N.D."/>
            <person name="Abad J.P."/>
            <person name="Abt D.N."/>
            <person name="Adryan B."/>
            <person name="Aguade M."/>
            <person name="Akashi H."/>
            <person name="Anderson W.W."/>
            <person name="Aquadro C.F."/>
            <person name="Ardell D.H."/>
            <person name="Arguello R."/>
            <person name="Artieri C.G."/>
            <person name="Barbash D.A."/>
            <person name="Barker D."/>
            <person name="Barsanti P."/>
            <person name="Batterham P."/>
            <person name="Batzoglou S."/>
            <person name="Begun D."/>
            <person name="Bhutkar A."/>
            <person name="Blanco E."/>
            <person name="Bosak S.A."/>
            <person name="Bradley R.K."/>
            <person name="Brand A.D."/>
            <person name="Brent M.R."/>
            <person name="Brooks A.N."/>
            <person name="Brown R.H."/>
            <person name="Butlin R.K."/>
            <person name="Caggese C."/>
            <person name="Calvi B.R."/>
            <person name="Bernardo de Carvalho A."/>
            <person name="Caspi A."/>
            <person name="Castrezana S."/>
            <person name="Celniker S.E."/>
            <person name="Chang J.L."/>
            <person name="Chapple C."/>
            <person name="Chatterji S."/>
            <person name="Chinwalla A."/>
            <person name="Civetta A."/>
            <person name="Clifton S.W."/>
            <person name="Comeron J.M."/>
            <person name="Costello J.C."/>
            <person name="Coyne J.A."/>
            <person name="Daub J."/>
            <person name="David R.G."/>
            <person name="Delcher A.L."/>
            <person name="Delehaunty K."/>
            <person name="Do C.B."/>
            <person name="Ebling H."/>
            <person name="Edwards K."/>
            <person name="Eickbush T."/>
            <person name="Evans J.D."/>
            <person name="Filipski A."/>
            <person name="Findeiss S."/>
            <person name="Freyhult E."/>
            <person name="Fulton L."/>
            <person name="Fulton R."/>
            <person name="Garcia A.C."/>
            <person name="Gardiner A."/>
            <person name="Garfield D.A."/>
            <person name="Garvin B.E."/>
            <person name="Gibson G."/>
            <person name="Gilbert D."/>
            <person name="Gnerre S."/>
            <person name="Godfrey J."/>
            <person name="Good R."/>
            <person name="Gotea V."/>
            <person name="Gravely B."/>
            <person name="Greenberg A.J."/>
            <person name="Griffiths-Jones S."/>
            <person name="Gross S."/>
            <person name="Guigo R."/>
            <person name="Gustafson E.A."/>
            <person name="Haerty W."/>
            <person name="Hahn M.W."/>
            <person name="Halligan D.L."/>
            <person name="Halpern A.L."/>
            <person name="Halter G.M."/>
            <person name="Han M.V."/>
            <person name="Heger A."/>
            <person name="Hillier L."/>
            <person name="Hinrichs A.S."/>
            <person name="Holmes I."/>
            <person name="Hoskins R.A."/>
            <person name="Hubisz M.J."/>
            <person name="Hultmark D."/>
            <person name="Huntley M.A."/>
            <person name="Jaffe D.B."/>
            <person name="Jagadeeshan S."/>
            <person name="Jeck W.R."/>
            <person name="Johnson J."/>
            <person name="Jones C.D."/>
            <person name="Jordan W.C."/>
            <person name="Karpen G.H."/>
            <person name="Kataoka E."/>
            <person name="Keightley P.D."/>
            <person name="Kheradpour P."/>
            <person name="Kirkness E.F."/>
            <person name="Koerich L.B."/>
            <person name="Kristiansen K."/>
            <person name="Kudrna D."/>
            <person name="Kulathinal R.J."/>
            <person name="Kumar S."/>
            <person name="Kwok R."/>
            <person name="Lander E."/>
            <person name="Langley C.H."/>
            <person name="Lapoint R."/>
            <person name="Lazzaro B.P."/>
            <person name="Lee S.J."/>
            <person name="Levesque L."/>
            <person name="Li R."/>
            <person name="Lin C.F."/>
            <person name="Lin M.F."/>
            <person name="Lindblad-Toh K."/>
            <person name="Llopart A."/>
            <person name="Long M."/>
            <person name="Low L."/>
            <person name="Lozovsky E."/>
            <person name="Lu J."/>
            <person name="Luo M."/>
            <person name="Machado C.A."/>
            <person name="Makalowski W."/>
            <person name="Marzo M."/>
            <person name="Matsuda M."/>
            <person name="Matzkin L."/>
            <person name="McAllister B."/>
            <person name="McBride C.S."/>
            <person name="McKernan B."/>
            <person name="McKernan K."/>
            <person name="Mendez-Lago M."/>
            <person name="Minx P."/>
            <person name="Mollenhauer M.U."/>
            <person name="Montooth K."/>
            <person name="Mount S.M."/>
            <person name="Mu X."/>
            <person name="Myers E."/>
            <person name="Negre B."/>
            <person name="Newfeld S."/>
            <person name="Nielsen R."/>
            <person name="Noor M.A."/>
            <person name="O'Grady P."/>
            <person name="Pachter L."/>
            <person name="Papaceit M."/>
            <person name="Parisi M.J."/>
            <person name="Parisi M."/>
            <person name="Parts L."/>
            <person name="Pedersen J.S."/>
            <person name="Pesole G."/>
            <person name="Phillippy A.M."/>
            <person name="Ponting C.P."/>
            <person name="Pop M."/>
            <person name="Porcelli D."/>
            <person name="Powell J.R."/>
            <person name="Prohaska S."/>
            <person name="Pruitt K."/>
            <person name="Puig M."/>
            <person name="Quesneville H."/>
            <person name="Ram K.R."/>
            <person name="Rand D."/>
            <person name="Rasmussen M.D."/>
            <person name="Reed L.K."/>
            <person name="Reenan R."/>
            <person name="Reily A."/>
            <person name="Remington K.A."/>
            <person name="Rieger T.T."/>
            <person name="Ritchie M.G."/>
            <person name="Robin C."/>
            <person name="Rogers Y.H."/>
            <person name="Rohde C."/>
            <person name="Rozas J."/>
            <person name="Rubenfield M.J."/>
            <person name="Ruiz A."/>
            <person name="Russo S."/>
            <person name="Salzberg S.L."/>
            <person name="Sanchez-Gracia A."/>
            <person name="Saranga D.J."/>
            <person name="Sato H."/>
            <person name="Schaeffer S.W."/>
            <person name="Schatz M.C."/>
            <person name="Schlenke T."/>
            <person name="Schwartz R."/>
            <person name="Segarra C."/>
            <person name="Singh R.S."/>
            <person name="Sirot L."/>
            <person name="Sirota M."/>
            <person name="Sisneros N.B."/>
            <person name="Smith C.D."/>
            <person name="Smith T.F."/>
            <person name="Spieth J."/>
            <person name="Stage D.E."/>
            <person name="Stark A."/>
            <person name="Stephan W."/>
            <person name="Strausberg R.L."/>
            <person name="Strempel S."/>
            <person name="Sturgill D."/>
            <person name="Sutton G."/>
            <person name="Sutton G.G."/>
            <person name="Tao W."/>
            <person name="Teichmann S."/>
            <person name="Tobari Y.N."/>
            <person name="Tomimura Y."/>
            <person name="Tsolas J.M."/>
            <person name="Valente V.L."/>
            <person name="Venter E."/>
            <person name="Venter J.C."/>
            <person name="Vicario S."/>
            <person name="Vieira F.G."/>
            <person name="Vilella A.J."/>
            <person name="Villasante A."/>
            <person name="Walenz B."/>
            <person name="Wang J."/>
            <person name="Wasserman M."/>
            <person name="Watts T."/>
            <person name="Wilson D."/>
            <person name="Wilson R.K."/>
            <person name="Wing R.A."/>
            <person name="Wolfner M.F."/>
            <person name="Wong A."/>
            <person name="Wong G.K."/>
            <person name="Wu C.I."/>
            <person name="Wu G."/>
            <person name="Yamamoto D."/>
            <person name="Yang H.P."/>
            <person name="Yang S.P."/>
            <person name="Yorke J.A."/>
            <person name="Yoshida K."/>
            <person name="Zdobnov E."/>
            <person name="Zhang P."/>
            <person name="Zhang Y."/>
            <person name="Zimin A.V."/>
            <person name="Baldwin J."/>
            <person name="Abdouelleil A."/>
            <person name="Abdulkadir J."/>
            <person name="Abebe A."/>
            <person name="Abera B."/>
            <person name="Abreu J."/>
            <person name="Acer S.C."/>
            <person name="Aftuck L."/>
            <person name="Alexander A."/>
            <person name="An P."/>
            <person name="Anderson E."/>
            <person name="Anderson S."/>
            <person name="Arachi H."/>
            <person name="Azer M."/>
            <person name="Bachantsang P."/>
            <person name="Barry A."/>
            <person name="Bayul T."/>
            <person name="Berlin A."/>
            <person name="Bessette D."/>
            <person name="Bloom T."/>
            <person name="Blye J."/>
            <person name="Boguslavskiy L."/>
            <person name="Bonnet C."/>
            <person name="Boukhgalter B."/>
            <person name="Bourzgui I."/>
            <person name="Brown A."/>
            <person name="Cahill P."/>
            <person name="Channer S."/>
            <person name="Cheshatsang Y."/>
            <person name="Chuda L."/>
            <person name="Citroen M."/>
            <person name="Collymore A."/>
            <person name="Cooke P."/>
            <person name="Costello M."/>
            <person name="D'Aco K."/>
            <person name="Daza R."/>
            <person name="De Haan G."/>
            <person name="DeGray S."/>
            <person name="DeMaso C."/>
            <person name="Dhargay N."/>
            <person name="Dooley K."/>
            <person name="Dooley E."/>
            <person name="Doricent M."/>
            <person name="Dorje P."/>
            <person name="Dorjee K."/>
            <person name="Dupes A."/>
            <person name="Elong R."/>
            <person name="Falk J."/>
            <person name="Farina A."/>
            <person name="Faro S."/>
            <person name="Ferguson D."/>
            <person name="Fisher S."/>
            <person name="Foley C.D."/>
            <person name="Franke A."/>
            <person name="Friedrich D."/>
            <person name="Gadbois L."/>
            <person name="Gearin G."/>
            <person name="Gearin C.R."/>
            <person name="Giannoukos G."/>
            <person name="Goode T."/>
            <person name="Graham J."/>
            <person name="Grandbois E."/>
            <person name="Grewal S."/>
            <person name="Gyaltsen K."/>
            <person name="Hafez N."/>
            <person name="Hagos B."/>
            <person name="Hall J."/>
            <person name="Henson C."/>
            <person name="Hollinger A."/>
            <person name="Honan T."/>
            <person name="Huard M.D."/>
            <person name="Hughes L."/>
            <person name="Hurhula B."/>
            <person name="Husby M.E."/>
            <person name="Kamat A."/>
            <person name="Kanga B."/>
            <person name="Kashin S."/>
            <person name="Khazanovich D."/>
            <person name="Kisner P."/>
            <person name="Lance K."/>
            <person name="Lara M."/>
            <person name="Lee W."/>
            <person name="Lennon N."/>
            <person name="Letendre F."/>
            <person name="LeVine R."/>
            <person name="Lipovsky A."/>
            <person name="Liu X."/>
            <person name="Liu J."/>
            <person name="Liu S."/>
            <person name="Lokyitsang T."/>
            <person name="Lokyitsang Y."/>
            <person name="Lubonja R."/>
            <person name="Lui A."/>
            <person name="MacDonald P."/>
            <person name="Magnisalis V."/>
            <person name="Maru K."/>
            <person name="Matthews C."/>
            <person name="McCusker W."/>
            <person name="McDonough S."/>
            <person name="Mehta T."/>
            <person name="Meldrim J."/>
            <person name="Meneus L."/>
            <person name="Mihai O."/>
            <person name="Mihalev A."/>
            <person name="Mihova T."/>
            <person name="Mittelman R."/>
            <person name="Mlenga V."/>
            <person name="Montmayeur A."/>
            <person name="Mulrain L."/>
            <person name="Navidi A."/>
            <person name="Naylor J."/>
            <person name="Negash T."/>
            <person name="Nguyen T."/>
            <person name="Nguyen N."/>
            <person name="Nicol R."/>
            <person name="Norbu C."/>
            <person name="Norbu N."/>
            <person name="Novod N."/>
            <person name="O'Neill B."/>
            <person name="Osman S."/>
            <person name="Markiewicz E."/>
            <person name="Oyono O.L."/>
            <person name="Patti C."/>
            <person name="Phunkhang P."/>
            <person name="Pierre F."/>
            <person name="Priest M."/>
            <person name="Raghuraman S."/>
            <person name="Rege F."/>
            <person name="Reyes R."/>
            <person name="Rise C."/>
            <person name="Rogov P."/>
            <person name="Ross K."/>
            <person name="Ryan E."/>
            <person name="Settipalli S."/>
            <person name="Shea T."/>
            <person name="Sherpa N."/>
            <person name="Shi L."/>
            <person name="Shih D."/>
            <person name="Sparrow T."/>
            <person name="Spaulding J."/>
            <person name="Stalker J."/>
            <person name="Stange-Thomann N."/>
            <person name="Stavropoulos S."/>
            <person name="Stone C."/>
            <person name="Strader C."/>
            <person name="Tesfaye S."/>
            <person name="Thomson T."/>
            <person name="Thoulutsang Y."/>
            <person name="Thoulutsang D."/>
            <person name="Topham K."/>
            <person name="Topping I."/>
            <person name="Tsamla T."/>
            <person name="Vassiliev H."/>
            <person name="Vo A."/>
            <person name="Wangchuk T."/>
            <person name="Wangdi T."/>
            <person name="Weiand M."/>
            <person name="Wilkinson J."/>
            <person name="Wilson A."/>
            <person name="Yadav S."/>
            <person name="Young G."/>
            <person name="Yu Q."/>
            <person name="Zembek L."/>
            <person name="Zhong D."/>
            <person name="Zimmer A."/>
            <person name="Zwirko Z."/>
            <person name="Jaffe D.B."/>
            <person name="Alvarez P."/>
            <person name="Brockman W."/>
            <person name="Butler J."/>
            <person name="Chin C."/>
            <person name="Gnerre S."/>
            <person name="Grabherr M."/>
            <person name="Kleber M."/>
            <person name="Mauceli E."/>
            <person name="MacCallum I."/>
        </authorList>
    </citation>
    <scope>NUCLEOTIDE SEQUENCE [LARGE SCALE GENOMIC DNA]</scope>
    <source>
        <strain evidence="7">Tucson 14024-0371.13</strain>
    </source>
</reference>
<evidence type="ECO:0000256" key="2">
    <source>
        <dbReference type="ARBA" id="ARBA00022692"/>
    </source>
</evidence>
<keyword evidence="2 5" id="KW-0812">Transmembrane</keyword>
<dbReference type="Pfam" id="PF00335">
    <property type="entry name" value="Tetraspanin"/>
    <property type="match status" value="1"/>
</dbReference>
<feature type="transmembrane region" description="Helical" evidence="5">
    <location>
        <begin position="42"/>
        <end position="64"/>
    </location>
</feature>
<sequence>MSKHFPRIAAATYGLIIAIILRSVIPFIMVHGQDTKIYSERLTLAVTGFFLSVLSVMSIIITIFPISTGLASLTDNWIVFGYIPLLILTINWSCRYFKRRVLELGGIVQESKAKMQQIWWNYFNYNDTTWTQLEKSFHCCGSEGPRDYLEFLQRIPSHCYAPHLLTRGCGDLISDKIVALHRIGFFIIAASILIQIIQSNQFKE</sequence>
<evidence type="ECO:0000256" key="5">
    <source>
        <dbReference type="SAM" id="Phobius"/>
    </source>
</evidence>
<feature type="transmembrane region" description="Helical" evidence="5">
    <location>
        <begin position="76"/>
        <end position="94"/>
    </location>
</feature>
<evidence type="ECO:0000256" key="1">
    <source>
        <dbReference type="ARBA" id="ARBA00004141"/>
    </source>
</evidence>
<keyword evidence="4 5" id="KW-0472">Membrane</keyword>
<evidence type="ECO:0000313" key="6">
    <source>
        <dbReference type="EMBL" id="EDV33307.2"/>
    </source>
</evidence>
<dbReference type="OrthoDB" id="10033535at2759"/>
<dbReference type="HOGENOM" id="CLU_1302398_0_0_1"/>
<comment type="subcellular location">
    <subcellularLocation>
        <location evidence="1">Membrane</location>
        <topology evidence="1">Multi-pass membrane protein</topology>
    </subcellularLocation>
</comment>
<accession>B3MVP2</accession>
<dbReference type="EMBL" id="CH902624">
    <property type="protein sequence ID" value="EDV33307.2"/>
    <property type="molecule type" value="Genomic_DNA"/>
</dbReference>
<protein>
    <recommendedName>
        <fullName evidence="8">Tetraspanin</fullName>
    </recommendedName>
</protein>
<evidence type="ECO:0000313" key="7">
    <source>
        <dbReference type="Proteomes" id="UP000007801"/>
    </source>
</evidence>
<dbReference type="CDD" id="cd03127">
    <property type="entry name" value="tetraspanin_LEL"/>
    <property type="match status" value="1"/>
</dbReference>
<evidence type="ECO:0000256" key="3">
    <source>
        <dbReference type="ARBA" id="ARBA00022989"/>
    </source>
</evidence>
<proteinExistence type="predicted"/>
<dbReference type="AlphaFoldDB" id="B3MVP2"/>
<dbReference type="InterPro" id="IPR018499">
    <property type="entry name" value="Tetraspanin/Peripherin"/>
</dbReference>
<evidence type="ECO:0008006" key="8">
    <source>
        <dbReference type="Google" id="ProtNLM"/>
    </source>
</evidence>
<dbReference type="InterPro" id="IPR008952">
    <property type="entry name" value="Tetraspanin_EC2_sf"/>
</dbReference>
<feature type="transmembrane region" description="Helical" evidence="5">
    <location>
        <begin position="177"/>
        <end position="197"/>
    </location>
</feature>
<dbReference type="InParanoid" id="B3MVP2"/>
<dbReference type="FunCoup" id="B3MVP2">
    <property type="interactions" value="10"/>
</dbReference>
<dbReference type="eggNOG" id="ENOG502T74A">
    <property type="taxonomic scope" value="Eukaryota"/>
</dbReference>
<dbReference type="GO" id="GO:0016020">
    <property type="term" value="C:membrane"/>
    <property type="evidence" value="ECO:0007669"/>
    <property type="project" value="UniProtKB-SubCell"/>
</dbReference>
<dbReference type="Gene3D" id="1.10.1450.10">
    <property type="entry name" value="Tetraspanin"/>
    <property type="match status" value="1"/>
</dbReference>
<feature type="transmembrane region" description="Helical" evidence="5">
    <location>
        <begin position="12"/>
        <end position="30"/>
    </location>
</feature>
<keyword evidence="7" id="KW-1185">Reference proteome</keyword>
<gene>
    <name evidence="6" type="primary">Dana\GF20039</name>
    <name evidence="6" type="synonym">dana_GLEANR_22444</name>
    <name evidence="6" type="ORF">GF20039</name>
</gene>
<dbReference type="Proteomes" id="UP000007801">
    <property type="component" value="Unassembled WGS sequence"/>
</dbReference>
<keyword evidence="3 5" id="KW-1133">Transmembrane helix</keyword>
<evidence type="ECO:0000256" key="4">
    <source>
        <dbReference type="ARBA" id="ARBA00023136"/>
    </source>
</evidence>